<keyword evidence="2" id="KW-0677">Repeat</keyword>
<dbReference type="InterPro" id="IPR020472">
    <property type="entry name" value="WD40_PAC1"/>
</dbReference>
<feature type="repeat" description="WD" evidence="3">
    <location>
        <begin position="198"/>
        <end position="232"/>
    </location>
</feature>
<feature type="non-terminal residue" evidence="6">
    <location>
        <position position="1"/>
    </location>
</feature>
<organism evidence="6 7">
    <name type="scientific">Durusdinium trenchii</name>
    <dbReference type="NCBI Taxonomy" id="1381693"/>
    <lineage>
        <taxon>Eukaryota</taxon>
        <taxon>Sar</taxon>
        <taxon>Alveolata</taxon>
        <taxon>Dinophyceae</taxon>
        <taxon>Suessiales</taxon>
        <taxon>Symbiodiniaceae</taxon>
        <taxon>Durusdinium</taxon>
    </lineage>
</organism>
<feature type="region of interest" description="Disordered" evidence="5">
    <location>
        <begin position="280"/>
        <end position="326"/>
    </location>
</feature>
<dbReference type="Gene3D" id="2.130.10.10">
    <property type="entry name" value="YVTN repeat-like/Quinoprotein amine dehydrogenase"/>
    <property type="match status" value="2"/>
</dbReference>
<dbReference type="CDD" id="cd00200">
    <property type="entry name" value="WD40"/>
    <property type="match status" value="1"/>
</dbReference>
<dbReference type="InterPro" id="IPR019775">
    <property type="entry name" value="WD40_repeat_CS"/>
</dbReference>
<evidence type="ECO:0000256" key="3">
    <source>
        <dbReference type="PROSITE-ProRule" id="PRU00221"/>
    </source>
</evidence>
<dbReference type="SMART" id="SM00320">
    <property type="entry name" value="WD40"/>
    <property type="match status" value="6"/>
</dbReference>
<evidence type="ECO:0000313" key="6">
    <source>
        <dbReference type="EMBL" id="CAK9094249.1"/>
    </source>
</evidence>
<dbReference type="PROSITE" id="PS00678">
    <property type="entry name" value="WD_REPEATS_1"/>
    <property type="match status" value="3"/>
</dbReference>
<dbReference type="PANTHER" id="PTHR44019:SF8">
    <property type="entry name" value="POC1 CENTRIOLAR PROTEIN HOMOLOG"/>
    <property type="match status" value="1"/>
</dbReference>
<feature type="repeat" description="WD" evidence="3">
    <location>
        <begin position="105"/>
        <end position="146"/>
    </location>
</feature>
<dbReference type="InterPro" id="IPR050505">
    <property type="entry name" value="WDR55/POC1"/>
</dbReference>
<dbReference type="PANTHER" id="PTHR44019">
    <property type="entry name" value="WD REPEAT-CONTAINING PROTEIN 55"/>
    <property type="match status" value="1"/>
</dbReference>
<reference evidence="6 7" key="1">
    <citation type="submission" date="2024-02" db="EMBL/GenBank/DDBJ databases">
        <authorList>
            <person name="Chen Y."/>
            <person name="Shah S."/>
            <person name="Dougan E. K."/>
            <person name="Thang M."/>
            <person name="Chan C."/>
        </authorList>
    </citation>
    <scope>NUCLEOTIDE SEQUENCE [LARGE SCALE GENOMIC DNA]</scope>
</reference>
<feature type="repeat" description="WD" evidence="3">
    <location>
        <begin position="18"/>
        <end position="49"/>
    </location>
</feature>
<feature type="coiled-coil region" evidence="4">
    <location>
        <begin position="365"/>
        <end position="392"/>
    </location>
</feature>
<comment type="caution">
    <text evidence="6">The sequence shown here is derived from an EMBL/GenBank/DDBJ whole genome shotgun (WGS) entry which is preliminary data.</text>
</comment>
<dbReference type="PROSITE" id="PS50294">
    <property type="entry name" value="WD_REPEATS_REGION"/>
    <property type="match status" value="2"/>
</dbReference>
<evidence type="ECO:0000313" key="7">
    <source>
        <dbReference type="Proteomes" id="UP001642484"/>
    </source>
</evidence>
<dbReference type="SUPFAM" id="SSF50978">
    <property type="entry name" value="WD40 repeat-like"/>
    <property type="match status" value="1"/>
</dbReference>
<feature type="repeat" description="WD" evidence="3">
    <location>
        <begin position="147"/>
        <end position="181"/>
    </location>
</feature>
<gene>
    <name evidence="6" type="ORF">CCMP2556_LOCUS44965</name>
</gene>
<dbReference type="InterPro" id="IPR036322">
    <property type="entry name" value="WD40_repeat_dom_sf"/>
</dbReference>
<keyword evidence="1 3" id="KW-0853">WD repeat</keyword>
<feature type="compositionally biased region" description="Basic and acidic residues" evidence="5">
    <location>
        <begin position="294"/>
        <end position="303"/>
    </location>
</feature>
<evidence type="ECO:0000256" key="5">
    <source>
        <dbReference type="SAM" id="MobiDB-lite"/>
    </source>
</evidence>
<proteinExistence type="predicted"/>
<dbReference type="Pfam" id="PF00400">
    <property type="entry name" value="WD40"/>
    <property type="match status" value="6"/>
</dbReference>
<evidence type="ECO:0000256" key="4">
    <source>
        <dbReference type="SAM" id="Coils"/>
    </source>
</evidence>
<dbReference type="Proteomes" id="UP001642484">
    <property type="component" value="Unassembled WGS sequence"/>
</dbReference>
<protein>
    <recommendedName>
        <fullName evidence="8">Guanine nucleotide-binding protein subunit beta-like protein</fullName>
    </recommendedName>
</protein>
<sequence>GTVLLWTLTPNRPRPIRLGAHKGAVTSLAASSSGKSLVSSSQDSSVCVWRSPWEKPSKKPSTLKLHFLPVRSIDLSFDERFLLTASDDKTIKLSSLTERKFVASYLGHSNWVRAASFSSTASHIVSGGDDKTVRLWDVERKSCLQSFHDSASSITCSCFGLDDNIIVASSWDSSINIWDVRAFGLRQHYGRAHGGSPITQVAVHPFRDLLLSAAADRQLRLWDLRMGRLQDTILGHDRPIHSCAWDDQGEHFASCDSELVFYWSLPLPPKAAETAEVSPEVAEMPPEVAEVEEDGRPDPDLHAEQPAPRPCPEPCPEAGSAAGEVRSGSLEQMLEAAWAGEKAIQTKVSDLKDQPDLPEAAALMLEKMVADMDVLTNLLQSIEARMAHTEATTAELAQLLKHRAAESSVDTSAPK</sequence>
<dbReference type="PRINTS" id="PR00320">
    <property type="entry name" value="GPROTEINBRPT"/>
</dbReference>
<name>A0ABP0R202_9DINO</name>
<keyword evidence="7" id="KW-1185">Reference proteome</keyword>
<evidence type="ECO:0008006" key="8">
    <source>
        <dbReference type="Google" id="ProtNLM"/>
    </source>
</evidence>
<evidence type="ECO:0000256" key="1">
    <source>
        <dbReference type="ARBA" id="ARBA00022574"/>
    </source>
</evidence>
<evidence type="ECO:0000256" key="2">
    <source>
        <dbReference type="ARBA" id="ARBA00022737"/>
    </source>
</evidence>
<dbReference type="InterPro" id="IPR015943">
    <property type="entry name" value="WD40/YVTN_repeat-like_dom_sf"/>
</dbReference>
<accession>A0ABP0R202</accession>
<keyword evidence="4" id="KW-0175">Coiled coil</keyword>
<dbReference type="InterPro" id="IPR001680">
    <property type="entry name" value="WD40_rpt"/>
</dbReference>
<dbReference type="PROSITE" id="PS50082">
    <property type="entry name" value="WD_REPEATS_2"/>
    <property type="match status" value="4"/>
</dbReference>
<dbReference type="EMBL" id="CAXAMN010025315">
    <property type="protein sequence ID" value="CAK9094249.1"/>
    <property type="molecule type" value="Genomic_DNA"/>
</dbReference>